<feature type="region of interest" description="Disordered" evidence="1">
    <location>
        <begin position="486"/>
        <end position="554"/>
    </location>
</feature>
<evidence type="ECO:0000313" key="4">
    <source>
        <dbReference type="Proteomes" id="UP001274830"/>
    </source>
</evidence>
<sequence length="1271" mass="123125">MWSKSAVVLGLAAATAQAHRGQRHERQAASDGNSNSSAVYVAPMQSSSTSTQSSYPGSIARPPGPLNGYGSAPPLAPPYGYAPPSAGPLPTEAIPTSAPPSSSLPAYSSTDFAYSPGTNTTTEVVTAYSSPPGTGVSSLSSSTSVSEANYTSTEFSYKPLSFFGPSPVGPKTASSTAPVSTSTSTSDAPGTTGMPRWQNGSGSCQGATLNVLNASLDWWYATTFTDVASTLSVTTNYNGSTSWSLVPASTTFNVTSALASPSCSLTITESVGWQGTYSYYEGTCFKTATPVAASTSVVTVSAYLPLNETAGNAVNVTANTTSAGAFSQGTPFVYFSQYQVIHKQNTTHPYDGRPICAEVTKTFNLSEPFSFAYDGQSNLDGVLQVGANVTGDVNPALLGIVGQSTAVAGSWVAAPTVLFVVKKVLAAQPSAVPAAASGSMTLSSILQTITPSLPPGFDTQSAQGTLFGVGITVRVPESQPVLLLPQTVTTPTSTASPVTTAPGGASSNNGGSNNGGSKNGGSNNGGSSNSGGSNTGGSGASGSSSNNGGSPPNVGNLVSNVISAVQPTNALQVLSEAQAAANNPTAVAIAAGLGGGAPAANSGSGSSGGNVAVVGGTTFTVTPASDKSGGGSVVVAAAGSSATIAPGQSASVGGQTVSMPASGGGVMIGTGSGATFVSPQGSSSGSGGSSGANGGSGAQAALPAPVITVGGSTATAQANPAFVVGGQTVVPGGAPITVSGHTILVPAGATAVVVDGSTVPLAGPIASPTVFNVNSVPITAAPAGGFVIAGQTLQPGGSPVTVDGTTLSLAAGGTAVVVNGQTSMLSPSAGVAGAAAAIPLLTIGSQTFTANAATQFSLAPGATLTPGGQVVVSGTTISLANGATALVVNGKSQALSAPLVTPAPMIVVGGTAYQANAGSTYDVAGQILTPGGVITVSGSTISLASGASAVVINGKTTTLTSGSSPTTPNANMATITAPPVLTVDGSAFVANGASVYIIDGKTLTPGGAITISGAKGVETISLNSAANQLFSIVSGTTYSSMVGAMGAMPTGAPILTVNGQTYTAQSYDTGSGPTYVISGQTLTRGGAITITASNGVKETLSLEAAGTALDIITSSTTSISKFPGVMAVMPTAAPILTIGGQTFTAVNNGATYVISGHTLTPGSEQTVTIGGKTYIVSLAAQATLLEIMEEDGSGHVTATEFETLFPAQMTGSTLTNTVNMAATGASSTSGGGVASGTAAAATSQKASATSLSMTLSAAVLALSSFLLAVLL</sequence>
<feature type="region of interest" description="Disordered" evidence="1">
    <location>
        <begin position="16"/>
        <end position="105"/>
    </location>
</feature>
<dbReference type="Proteomes" id="UP001274830">
    <property type="component" value="Unassembled WGS sequence"/>
</dbReference>
<dbReference type="EMBL" id="JAUTXT010000003">
    <property type="protein sequence ID" value="KAK3678966.1"/>
    <property type="molecule type" value="Genomic_DNA"/>
</dbReference>
<accession>A0AAE0WWT1</accession>
<name>A0AAE0WWT1_9PEZI</name>
<feature type="region of interest" description="Disordered" evidence="1">
    <location>
        <begin position="675"/>
        <end position="697"/>
    </location>
</feature>
<feature type="compositionally biased region" description="Low complexity" evidence="1">
    <location>
        <begin position="541"/>
        <end position="550"/>
    </location>
</feature>
<feature type="signal peptide" evidence="2">
    <location>
        <begin position="1"/>
        <end position="18"/>
    </location>
</feature>
<feature type="compositionally biased region" description="Pro residues" evidence="1">
    <location>
        <begin position="74"/>
        <end position="87"/>
    </location>
</feature>
<organism evidence="3 4">
    <name type="scientific">Recurvomyces mirabilis</name>
    <dbReference type="NCBI Taxonomy" id="574656"/>
    <lineage>
        <taxon>Eukaryota</taxon>
        <taxon>Fungi</taxon>
        <taxon>Dikarya</taxon>
        <taxon>Ascomycota</taxon>
        <taxon>Pezizomycotina</taxon>
        <taxon>Dothideomycetes</taxon>
        <taxon>Dothideomycetidae</taxon>
        <taxon>Mycosphaerellales</taxon>
        <taxon>Teratosphaeriaceae</taxon>
        <taxon>Recurvomyces</taxon>
    </lineage>
</organism>
<comment type="caution">
    <text evidence="3">The sequence shown here is derived from an EMBL/GenBank/DDBJ whole genome shotgun (WGS) entry which is preliminary data.</text>
</comment>
<feature type="region of interest" description="Disordered" evidence="1">
    <location>
        <begin position="168"/>
        <end position="191"/>
    </location>
</feature>
<feature type="compositionally biased region" description="Gly residues" evidence="1">
    <location>
        <begin position="512"/>
        <end position="524"/>
    </location>
</feature>
<keyword evidence="2" id="KW-0732">Signal</keyword>
<feature type="compositionally biased region" description="Gly residues" evidence="1">
    <location>
        <begin position="684"/>
        <end position="697"/>
    </location>
</feature>
<gene>
    <name evidence="3" type="ORF">LTR78_001419</name>
</gene>
<feature type="compositionally biased region" description="Low complexity" evidence="1">
    <location>
        <begin position="88"/>
        <end position="105"/>
    </location>
</feature>
<feature type="compositionally biased region" description="Low complexity" evidence="1">
    <location>
        <begin position="486"/>
        <end position="511"/>
    </location>
</feature>
<reference evidence="3" key="1">
    <citation type="submission" date="2023-07" db="EMBL/GenBank/DDBJ databases">
        <title>Black Yeasts Isolated from many extreme environments.</title>
        <authorList>
            <person name="Coleine C."/>
            <person name="Stajich J.E."/>
            <person name="Selbmann L."/>
        </authorList>
    </citation>
    <scope>NUCLEOTIDE SEQUENCE</scope>
    <source>
        <strain evidence="3">CCFEE 5485</strain>
    </source>
</reference>
<feature type="chain" id="PRO_5042272524" evidence="2">
    <location>
        <begin position="19"/>
        <end position="1271"/>
    </location>
</feature>
<protein>
    <submittedName>
        <fullName evidence="3">Uncharacterized protein</fullName>
    </submittedName>
</protein>
<proteinExistence type="predicted"/>
<dbReference type="AlphaFoldDB" id="A0AAE0WWT1"/>
<evidence type="ECO:0000313" key="3">
    <source>
        <dbReference type="EMBL" id="KAK3678966.1"/>
    </source>
</evidence>
<feature type="compositionally biased region" description="Low complexity" evidence="1">
    <location>
        <begin position="45"/>
        <end position="54"/>
    </location>
</feature>
<evidence type="ECO:0000256" key="1">
    <source>
        <dbReference type="SAM" id="MobiDB-lite"/>
    </source>
</evidence>
<keyword evidence="4" id="KW-1185">Reference proteome</keyword>
<evidence type="ECO:0000256" key="2">
    <source>
        <dbReference type="SAM" id="SignalP"/>
    </source>
</evidence>
<feature type="compositionally biased region" description="Low complexity" evidence="1">
    <location>
        <begin position="172"/>
        <end position="186"/>
    </location>
</feature>